<dbReference type="KEGG" id="vg:26798907"/>
<dbReference type="GeneID" id="26798907"/>
<evidence type="ECO:0000313" key="1">
    <source>
        <dbReference type="EMBL" id="ALA45446.1"/>
    </source>
</evidence>
<evidence type="ECO:0000313" key="2">
    <source>
        <dbReference type="Proteomes" id="UP000201646"/>
    </source>
</evidence>
<protein>
    <submittedName>
        <fullName evidence="1">Tail protein</fullName>
    </submittedName>
</protein>
<dbReference type="EMBL" id="KT321316">
    <property type="protein sequence ID" value="ALA45446.1"/>
    <property type="molecule type" value="Genomic_DNA"/>
</dbReference>
<dbReference type="InterPro" id="IPR057378">
    <property type="entry name" value="Pre_tape_measure"/>
</dbReference>
<accession>A0A0K2FH93</accession>
<gene>
    <name evidence="1" type="ORF">ADP64_000024</name>
</gene>
<reference evidence="1" key="1">
    <citation type="submission" date="2015-09" db="EMBL/GenBank/DDBJ databases">
        <authorList>
            <person name="Zhao X."/>
        </authorList>
    </citation>
    <scope>NUCLEOTIDE SEQUENCE</scope>
</reference>
<dbReference type="Pfam" id="PF23789">
    <property type="entry name" value="Pre_tape_measure"/>
    <property type="match status" value="1"/>
</dbReference>
<proteinExistence type="predicted"/>
<keyword evidence="2" id="KW-1185">Reference proteome</keyword>
<dbReference type="Proteomes" id="UP000201646">
    <property type="component" value="Segment"/>
</dbReference>
<name>A0A0K2FH93_9CAUD</name>
<sequence>MSNVIDFRSFSLPEETIGIPGTGVVFRVRALSFEDIVAIFVRHKVIMADLYLRFLGDEADKKKAVKAALGTFIKEAPEVAAAIISVASGCGMDEQAIQNIQRLAFPTQSEALEKIAMLTFGRQEDGAVKKFLGTVTSALAVFNETLSEVSQALPAGSVQSEGT</sequence>
<organism evidence="1 2">
    <name type="scientific">Achromobacter phage phiAxp-2</name>
    <dbReference type="NCBI Taxonomy" id="1664246"/>
    <lineage>
        <taxon>Viruses</taxon>
        <taxon>Duplodnaviria</taxon>
        <taxon>Heunggongvirae</taxon>
        <taxon>Uroviricota</taxon>
        <taxon>Caudoviricetes</taxon>
        <taxon>Casjensviridae</taxon>
        <taxon>Fengtaivirus</taxon>
        <taxon>Fengtaivirus Axp2</taxon>
    </lineage>
</organism>
<dbReference type="RefSeq" id="YP_009226442.1">
    <property type="nucleotide sequence ID" value="NC_029106.1"/>
</dbReference>